<dbReference type="PROSITE" id="PS50011">
    <property type="entry name" value="PROTEIN_KINASE_DOM"/>
    <property type="match status" value="1"/>
</dbReference>
<dbReference type="InterPro" id="IPR051681">
    <property type="entry name" value="Ser/Thr_Kinases-Pseudokinases"/>
</dbReference>
<dbReference type="GO" id="GO:0035556">
    <property type="term" value="P:intracellular signal transduction"/>
    <property type="evidence" value="ECO:0007669"/>
    <property type="project" value="InterPro"/>
</dbReference>
<dbReference type="PANTHER" id="PTHR44329:SF289">
    <property type="entry name" value="SERINE_THREONINE-PROTEIN KINASE VIK"/>
    <property type="match status" value="1"/>
</dbReference>
<keyword evidence="3" id="KW-0812">Transmembrane</keyword>
<dbReference type="InterPro" id="IPR000719">
    <property type="entry name" value="Prot_kinase_dom"/>
</dbReference>
<dbReference type="Gene3D" id="1.10.10.10">
    <property type="entry name" value="Winged helix-like DNA-binding domain superfamily/Winged helix DNA-binding domain"/>
    <property type="match status" value="1"/>
</dbReference>
<dbReference type="SUPFAM" id="SSF46785">
    <property type="entry name" value="Winged helix' DNA-binding domain"/>
    <property type="match status" value="1"/>
</dbReference>
<dbReference type="Gene3D" id="3.30.200.20">
    <property type="entry name" value="Phosphorylase Kinase, domain 1"/>
    <property type="match status" value="1"/>
</dbReference>
<dbReference type="InterPro" id="IPR017441">
    <property type="entry name" value="Protein_kinase_ATP_BS"/>
</dbReference>
<keyword evidence="1" id="KW-0067">ATP-binding</keyword>
<dbReference type="PROSITE" id="PS00107">
    <property type="entry name" value="PROTEIN_KINASE_ATP"/>
    <property type="match status" value="1"/>
</dbReference>
<dbReference type="Gene3D" id="1.10.510.10">
    <property type="entry name" value="Transferase(Phosphotransferase) domain 1"/>
    <property type="match status" value="1"/>
</dbReference>
<comment type="caution">
    <text evidence="6">The sequence shown here is derived from an EMBL/GenBank/DDBJ whole genome shotgun (WGS) entry which is preliminary data.</text>
</comment>
<dbReference type="GO" id="GO:0005524">
    <property type="term" value="F:ATP binding"/>
    <property type="evidence" value="ECO:0007669"/>
    <property type="project" value="UniProtKB-UniRule"/>
</dbReference>
<evidence type="ECO:0000256" key="1">
    <source>
        <dbReference type="PROSITE-ProRule" id="PRU10141"/>
    </source>
</evidence>
<dbReference type="InterPro" id="IPR011009">
    <property type="entry name" value="Kinase-like_dom_sf"/>
</dbReference>
<dbReference type="InterPro" id="IPR036390">
    <property type="entry name" value="WH_DNA-bd_sf"/>
</dbReference>
<dbReference type="InterPro" id="IPR036388">
    <property type="entry name" value="WH-like_DNA-bd_sf"/>
</dbReference>
<feature type="compositionally biased region" description="Polar residues" evidence="2">
    <location>
        <begin position="1"/>
        <end position="13"/>
    </location>
</feature>
<keyword evidence="1" id="KW-0547">Nucleotide-binding</keyword>
<keyword evidence="3" id="KW-1133">Transmembrane helix</keyword>
<dbReference type="SUPFAM" id="SSF56112">
    <property type="entry name" value="Protein kinase-like (PK-like)"/>
    <property type="match status" value="1"/>
</dbReference>
<feature type="domain" description="Protein kinase" evidence="4">
    <location>
        <begin position="350"/>
        <end position="696"/>
    </location>
</feature>
<dbReference type="Proteomes" id="UP001209570">
    <property type="component" value="Unassembled WGS sequence"/>
</dbReference>
<dbReference type="PROSITE" id="PS50186">
    <property type="entry name" value="DEP"/>
    <property type="match status" value="1"/>
</dbReference>
<evidence type="ECO:0008006" key="8">
    <source>
        <dbReference type="Google" id="ProtNLM"/>
    </source>
</evidence>
<evidence type="ECO:0000313" key="6">
    <source>
        <dbReference type="EMBL" id="KAJ0396691.1"/>
    </source>
</evidence>
<evidence type="ECO:0000256" key="3">
    <source>
        <dbReference type="SAM" id="Phobius"/>
    </source>
</evidence>
<organism evidence="6 7">
    <name type="scientific">Pythium insidiosum</name>
    <name type="common">Pythiosis disease agent</name>
    <dbReference type="NCBI Taxonomy" id="114742"/>
    <lineage>
        <taxon>Eukaryota</taxon>
        <taxon>Sar</taxon>
        <taxon>Stramenopiles</taxon>
        <taxon>Oomycota</taxon>
        <taxon>Peronosporomycetes</taxon>
        <taxon>Pythiales</taxon>
        <taxon>Pythiaceae</taxon>
        <taxon>Pythium</taxon>
    </lineage>
</organism>
<feature type="transmembrane region" description="Helical" evidence="3">
    <location>
        <begin position="113"/>
        <end position="136"/>
    </location>
</feature>
<evidence type="ECO:0000259" key="5">
    <source>
        <dbReference type="PROSITE" id="PS50186"/>
    </source>
</evidence>
<gene>
    <name evidence="6" type="ORF">P43SY_006476</name>
</gene>
<feature type="transmembrane region" description="Helical" evidence="3">
    <location>
        <begin position="75"/>
        <end position="93"/>
    </location>
</feature>
<dbReference type="SMART" id="SM00049">
    <property type="entry name" value="DEP"/>
    <property type="match status" value="1"/>
</dbReference>
<accession>A0AAD5LG03</accession>
<feature type="domain" description="DEP" evidence="5">
    <location>
        <begin position="720"/>
        <end position="798"/>
    </location>
</feature>
<protein>
    <recommendedName>
        <fullName evidence="8">Protein kinase domain-containing protein</fullName>
    </recommendedName>
</protein>
<feature type="region of interest" description="Disordered" evidence="2">
    <location>
        <begin position="1"/>
        <end position="21"/>
    </location>
</feature>
<name>A0AAD5LG03_PYTIN</name>
<feature type="binding site" evidence="1">
    <location>
        <position position="379"/>
    </location>
    <ligand>
        <name>ATP</name>
        <dbReference type="ChEBI" id="CHEBI:30616"/>
    </ligand>
</feature>
<dbReference type="Pfam" id="PF07714">
    <property type="entry name" value="PK_Tyr_Ser-Thr"/>
    <property type="match status" value="2"/>
</dbReference>
<keyword evidence="3" id="KW-0472">Membrane</keyword>
<dbReference type="AlphaFoldDB" id="A0AAD5LG03"/>
<keyword evidence="7" id="KW-1185">Reference proteome</keyword>
<dbReference type="GO" id="GO:0004674">
    <property type="term" value="F:protein serine/threonine kinase activity"/>
    <property type="evidence" value="ECO:0007669"/>
    <property type="project" value="TreeGrafter"/>
</dbReference>
<evidence type="ECO:0000256" key="2">
    <source>
        <dbReference type="SAM" id="MobiDB-lite"/>
    </source>
</evidence>
<evidence type="ECO:0000313" key="7">
    <source>
        <dbReference type="Proteomes" id="UP001209570"/>
    </source>
</evidence>
<dbReference type="InterPro" id="IPR000591">
    <property type="entry name" value="DEP_dom"/>
</dbReference>
<proteinExistence type="predicted"/>
<dbReference type="InterPro" id="IPR001245">
    <property type="entry name" value="Ser-Thr/Tyr_kinase_cat_dom"/>
</dbReference>
<evidence type="ECO:0000259" key="4">
    <source>
        <dbReference type="PROSITE" id="PS50011"/>
    </source>
</evidence>
<dbReference type="EMBL" id="JAKCXM010000284">
    <property type="protein sequence ID" value="KAJ0396691.1"/>
    <property type="molecule type" value="Genomic_DNA"/>
</dbReference>
<reference evidence="6" key="1">
    <citation type="submission" date="2021-12" db="EMBL/GenBank/DDBJ databases">
        <title>Prjna785345.</title>
        <authorList>
            <person name="Rujirawat T."/>
            <person name="Krajaejun T."/>
        </authorList>
    </citation>
    <scope>NUCLEOTIDE SEQUENCE</scope>
    <source>
        <strain evidence="6">Pi057C3</strain>
    </source>
</reference>
<dbReference type="PANTHER" id="PTHR44329">
    <property type="entry name" value="SERINE/THREONINE-PROTEIN KINASE TNNI3K-RELATED"/>
    <property type="match status" value="1"/>
</dbReference>
<dbReference type="CDD" id="cd04371">
    <property type="entry name" value="DEP"/>
    <property type="match status" value="1"/>
</dbReference>
<sequence>MASTSSPPNNGQALPTLPPLPRPPIFDLPADLYGPDPATAAALSRMSPAEQLQFQLQLIQAITKEAKDTKLEIDVIVLSGYALLLLFSSAMLLQIRRHRVLAMQGNLSAVRKILLPAFEPLFWTVAVVASAFLLLFGATIRTAAFNVQSTYVNIEVQYSCKNFLVSLVPVFMFEQSLSLPALRRAILRTLLLASYTVPLVWALQELGRREHERWYYWTLQTARALILIPFTLVAWRPPARASPQTLREYAFFMWVLQLLYFAAGESFHRGHPTIAKRFGWANVIWASTVPFFMWRVLKADTEHWRGVGKRAVELQLRFRRNGTVEERVSARGLHLLIELHRKYIIDFAHLDIHDKIGEGESSMVFRGKLNTKNTPVAIKVYTPPTFSDDTVAAFSHEAALCGALRHPNILLFHGMCVCPPTICMVTELCCGSLRDITVAMAHRMRAVSGGIVVGTGGDCGSMPQQRQQFLLNIGYMIDAARAIAYLHSFSPPFVHRDIKPSSFLVDAEGSVKLTDFGASRAISTHTNSTTVRRNSVTGCSSIKSTKLAMHLTAQMTVLAVESASASMEDPQRLAKRDPEYLAPEVIRGNHAGASVFGEATDVYALGITMWDILHPGETKYPGKSQFITSSRRDDEQRQSIAHHHESEIFDQVLAGQRPGIREHVPEPIREVLRAAWHTDPRRRPSAREIVLALQAIQEEASAVLALELMQELSYSVGPGLATRLSIPQVGSSRSGAALEGRHYFTGTRVVELMQARKYVLHELEAVRLGNMLMDAGLLHHIKHARAFEYLNAFYFFDEEAVQMNQPLAMLEGEVTGTEGNPRQQALSTTRQFLARDSDDSSSCNGSALGGGRRSARAARLRPVLARLAASSSDHASQVLMETSVGLSCRCRRLAQRLESVQTTRRRLHFKLKTTHEESLLTARLLGDAPLTSTYSALRDNDQRLTHVARMA</sequence>